<evidence type="ECO:0000313" key="2">
    <source>
        <dbReference type="EMBL" id="KAK2958004.1"/>
    </source>
</evidence>
<organism evidence="2 3">
    <name type="scientific">Blattamonas nauphoetae</name>
    <dbReference type="NCBI Taxonomy" id="2049346"/>
    <lineage>
        <taxon>Eukaryota</taxon>
        <taxon>Metamonada</taxon>
        <taxon>Preaxostyla</taxon>
        <taxon>Oxymonadida</taxon>
        <taxon>Blattamonas</taxon>
    </lineage>
</organism>
<feature type="region of interest" description="Disordered" evidence="1">
    <location>
        <begin position="1318"/>
        <end position="1390"/>
    </location>
</feature>
<feature type="region of interest" description="Disordered" evidence="1">
    <location>
        <begin position="180"/>
        <end position="214"/>
    </location>
</feature>
<sequence length="1581" mass="177013">MNPQVSTNSNDHLTFEDVYRHSSSTISPTSPISEISPDITTITSDQNIDHHNEPKINKTSNSLNVHSVPLQDDSGNSSDSTEDSELSEEHATDLHPFYPKASITITNLSNTHTFDSLSEIFGTYPKVKIQKRRSNSTNSFDVRILFSDLLWFHCKLEQAESFAHLGKDIFIQRNLDRIPRRKRRKNSTNKNRTRYETRRQKNPPQLTEIHKDKEGSISPMTQSACCLRIEGVKSSVDGHAFRKIFSPNMPRGLRTETESSEDTQTWVATFNSPKKCSQAARCFSSLRTLGENVRVFFQSETVDSSVVVYEHGRERSSTMKNHNPTQISLQNIPNNFTKLDISNKLGKWHSISVRRIQSRGGRMDYVLTFDDPVVCEGPLNGHRGFTDMISSDNLALRPDPECEEGKRKMTSAEKNAERERKKRCEECRECDKSELTSENRTQPLQPAHSHRQPLSAMYFHSILVRGLPVDSGDQLRQDFMSAMPEDVKRRTTNQKPEFLVQFSDVQGLERGKRRARELWGQSKTVTAHIFLSDTMIQQITPISAGSSVNAEQESKERKETQVSLPPSATVDRHVLSVSGETPELMKTINALPSLLLPTIPIELTSLPIASLFSPFAPLCLIRVPSDNQTHQSWRVVFEHDEDAARGRDIVKQAKTLCGHPISVADDWEAQLDRPTREICERDVFRIVRKTELNQSIAIPITHTPQLFITNLPHGRGKGTILKALKVEDHTKFEVHNTILGKVFVSSFSNKTELKAALSRLENVWAIGENVCVGIGVDGVQLSHLEARTTGLLPMVADLGRLAFEQVGEMNKPRAEAIVASEPSKDDSPKPPTVLTITSTTPQPSQHHNLVITRLPTGTQKNRLQTLLGSTPQTRLTELSSSINGRRFVASFPDRASLLHAVEILQQATELGSDVVFSFDRTIAETGQVQPHNGIPTPQHSLPKTDIISSTTQPNNTLRDEHTDSVTSHTPLSSPSVSPSSNISLHQLVLENVPSNIKRIDIINAFQTTKPRECTQANFLKRVQWIATFETVEKRNEAAKNLMKVWALHPAIEVGFRVDKNTSIPIPRPPSQPTTHDSLSAMYRHSILVRGLPVGSGVQLRQDFMSAMPEDVKRRTTNQKPEFLVQFSDVQGLERGKRRARELWGQSKTVTAHVFLSDTIIQQIAPISAGSSVNAEHVSKKGESVQHYSPPKSKLVTPTTQPAVTPPSTAQPTPTPKKEKKTPADTTPIQQITPLSVTPSSNFSYRRLEVNHVPEKRTRRDIIFALSPHPCQCSSVSIDEDVQWIATFESVEECNSAAKNLTKVWALHPTIEVGFRLHNNTSVPIPRPSQPGPSHTRPSSSTTRQPITQPKQSTSSSRLTSAISSRLPPSYTRHTQSKPRRGPASAKKSTMTLMNIPKAIEGTTLLGCFYPFMPHLEQSSQTRLLWTDWTASFANEEEREAAKSVAVNVLDFGRIVSVKCGSIVLEKKTDRSNWFEIVIERVPLEMTGIEIRAGLKGVGELDTTLIHILPINPNQPPQMSTASWSIWFQKKEDVERVLLGKCEIIMYRQTFKVKKCTDLHSTPPTNTIVIVNFPNLSRLNRF</sequence>
<feature type="compositionally biased region" description="Low complexity" evidence="1">
    <location>
        <begin position="964"/>
        <end position="980"/>
    </location>
</feature>
<feature type="compositionally biased region" description="Basic and acidic residues" evidence="1">
    <location>
        <begin position="47"/>
        <end position="56"/>
    </location>
</feature>
<feature type="region of interest" description="Disordered" evidence="1">
    <location>
        <begin position="400"/>
        <end position="451"/>
    </location>
</feature>
<keyword evidence="3" id="KW-1185">Reference proteome</keyword>
<reference evidence="2 3" key="1">
    <citation type="journal article" date="2022" name="bioRxiv">
        <title>Genomics of Preaxostyla Flagellates Illuminates Evolutionary Transitions and the Path Towards Mitochondrial Loss.</title>
        <authorList>
            <person name="Novak L.V.F."/>
            <person name="Treitli S.C."/>
            <person name="Pyrih J."/>
            <person name="Halakuc P."/>
            <person name="Pipaliya S.V."/>
            <person name="Vacek V."/>
            <person name="Brzon O."/>
            <person name="Soukal P."/>
            <person name="Eme L."/>
            <person name="Dacks J.B."/>
            <person name="Karnkowska A."/>
            <person name="Elias M."/>
            <person name="Hampl V."/>
        </authorList>
    </citation>
    <scope>NUCLEOTIDE SEQUENCE [LARGE SCALE GENOMIC DNA]</scope>
    <source>
        <strain evidence="2">NAU3</strain>
        <tissue evidence="2">Gut</tissue>
    </source>
</reference>
<feature type="compositionally biased region" description="Polar residues" evidence="1">
    <location>
        <begin position="926"/>
        <end position="956"/>
    </location>
</feature>
<feature type="compositionally biased region" description="Low complexity" evidence="1">
    <location>
        <begin position="1332"/>
        <end position="1366"/>
    </location>
</feature>
<dbReference type="EMBL" id="JARBJD010000041">
    <property type="protein sequence ID" value="KAK2958004.1"/>
    <property type="molecule type" value="Genomic_DNA"/>
</dbReference>
<feature type="region of interest" description="Disordered" evidence="1">
    <location>
        <begin position="44"/>
        <end position="93"/>
    </location>
</feature>
<feature type="region of interest" description="Disordered" evidence="1">
    <location>
        <begin position="1177"/>
        <end position="1237"/>
    </location>
</feature>
<accession>A0ABQ9Y2P1</accession>
<feature type="region of interest" description="Disordered" evidence="1">
    <location>
        <begin position="926"/>
        <end position="980"/>
    </location>
</feature>
<evidence type="ECO:0008006" key="4">
    <source>
        <dbReference type="Google" id="ProtNLM"/>
    </source>
</evidence>
<protein>
    <recommendedName>
        <fullName evidence="4">RRM domain-containing protein</fullName>
    </recommendedName>
</protein>
<evidence type="ECO:0000313" key="3">
    <source>
        <dbReference type="Proteomes" id="UP001281761"/>
    </source>
</evidence>
<proteinExistence type="predicted"/>
<dbReference type="Proteomes" id="UP001281761">
    <property type="component" value="Unassembled WGS sequence"/>
</dbReference>
<feature type="compositionally biased region" description="Basic and acidic residues" evidence="1">
    <location>
        <begin position="400"/>
        <end position="437"/>
    </location>
</feature>
<feature type="compositionally biased region" description="Low complexity" evidence="1">
    <location>
        <begin position="1195"/>
        <end position="1211"/>
    </location>
</feature>
<comment type="caution">
    <text evidence="2">The sequence shown here is derived from an EMBL/GenBank/DDBJ whole genome shotgun (WGS) entry which is preliminary data.</text>
</comment>
<name>A0ABQ9Y2P1_9EUKA</name>
<feature type="compositionally biased region" description="Polar residues" evidence="1">
    <location>
        <begin position="1228"/>
        <end position="1237"/>
    </location>
</feature>
<gene>
    <name evidence="2" type="ORF">BLNAU_6930</name>
</gene>
<evidence type="ECO:0000256" key="1">
    <source>
        <dbReference type="SAM" id="MobiDB-lite"/>
    </source>
</evidence>